<dbReference type="AlphaFoldDB" id="A0A9J6GIN4"/>
<sequence length="272" mass="29785">MISPLFANRLHQRSLTLKTCARQRVVAVEGSAESLITRRYRPSHPTHRSPRVSSAAIFKDVKGCTAAEGEKCGTDFVPYFLSPKLAESPKGLEDQCKLFVGQLKCAEGFGTKCLDGLPKGVVLLMVRAALDEYNSVCNTTSPRHKEYLDSIKCINKAGPSVQTCMKAMFVSLHRASGAPDRQQIPYSCCYYHDFVDCAEKALTTNCNLPASTKFFNEIIEHVFGEVLNLACSKYKKGTGACESLAPLSTKNDHKARDKGFIEPLAIIAGKLG</sequence>
<proteinExistence type="predicted"/>
<keyword evidence="2" id="KW-1185">Reference proteome</keyword>
<name>A0A9J6GIN4_HAELO</name>
<dbReference type="PANTHER" id="PTHR33964:SF1">
    <property type="entry name" value="RE45066P"/>
    <property type="match status" value="1"/>
</dbReference>
<organism evidence="1 2">
    <name type="scientific">Haemaphysalis longicornis</name>
    <name type="common">Bush tick</name>
    <dbReference type="NCBI Taxonomy" id="44386"/>
    <lineage>
        <taxon>Eukaryota</taxon>
        <taxon>Metazoa</taxon>
        <taxon>Ecdysozoa</taxon>
        <taxon>Arthropoda</taxon>
        <taxon>Chelicerata</taxon>
        <taxon>Arachnida</taxon>
        <taxon>Acari</taxon>
        <taxon>Parasitiformes</taxon>
        <taxon>Ixodida</taxon>
        <taxon>Ixodoidea</taxon>
        <taxon>Ixodidae</taxon>
        <taxon>Haemaphysalinae</taxon>
        <taxon>Haemaphysalis</taxon>
    </lineage>
</organism>
<dbReference type="VEuPathDB" id="VectorBase:HLOH_053623"/>
<dbReference type="OMA" id="SCCYYHD"/>
<dbReference type="Proteomes" id="UP000821853">
    <property type="component" value="Chromosome 5"/>
</dbReference>
<evidence type="ECO:0000313" key="2">
    <source>
        <dbReference type="Proteomes" id="UP000821853"/>
    </source>
</evidence>
<dbReference type="OrthoDB" id="6490813at2759"/>
<reference evidence="1 2" key="1">
    <citation type="journal article" date="2020" name="Cell">
        <title>Large-Scale Comparative Analyses of Tick Genomes Elucidate Their Genetic Diversity and Vector Capacities.</title>
        <authorList>
            <consortium name="Tick Genome and Microbiome Consortium (TIGMIC)"/>
            <person name="Jia N."/>
            <person name="Wang J."/>
            <person name="Shi W."/>
            <person name="Du L."/>
            <person name="Sun Y."/>
            <person name="Zhan W."/>
            <person name="Jiang J.F."/>
            <person name="Wang Q."/>
            <person name="Zhang B."/>
            <person name="Ji P."/>
            <person name="Bell-Sakyi L."/>
            <person name="Cui X.M."/>
            <person name="Yuan T.T."/>
            <person name="Jiang B.G."/>
            <person name="Yang W.F."/>
            <person name="Lam T.T."/>
            <person name="Chang Q.C."/>
            <person name="Ding S.J."/>
            <person name="Wang X.J."/>
            <person name="Zhu J.G."/>
            <person name="Ruan X.D."/>
            <person name="Zhao L."/>
            <person name="Wei J.T."/>
            <person name="Ye R.Z."/>
            <person name="Que T.C."/>
            <person name="Du C.H."/>
            <person name="Zhou Y.H."/>
            <person name="Cheng J.X."/>
            <person name="Dai P.F."/>
            <person name="Guo W.B."/>
            <person name="Han X.H."/>
            <person name="Huang E.J."/>
            <person name="Li L.F."/>
            <person name="Wei W."/>
            <person name="Gao Y.C."/>
            <person name="Liu J.Z."/>
            <person name="Shao H.Z."/>
            <person name="Wang X."/>
            <person name="Wang C.C."/>
            <person name="Yang T.C."/>
            <person name="Huo Q.B."/>
            <person name="Li W."/>
            <person name="Chen H.Y."/>
            <person name="Chen S.E."/>
            <person name="Zhou L.G."/>
            <person name="Ni X.B."/>
            <person name="Tian J.H."/>
            <person name="Sheng Y."/>
            <person name="Liu T."/>
            <person name="Pan Y.S."/>
            <person name="Xia L.Y."/>
            <person name="Li J."/>
            <person name="Zhao F."/>
            <person name="Cao W.C."/>
        </authorList>
    </citation>
    <scope>NUCLEOTIDE SEQUENCE [LARGE SCALE GENOMIC DNA]</scope>
    <source>
        <strain evidence="1">HaeL-2018</strain>
    </source>
</reference>
<dbReference type="EMBL" id="JABSTR010000007">
    <property type="protein sequence ID" value="KAH9375317.1"/>
    <property type="molecule type" value="Genomic_DNA"/>
</dbReference>
<protein>
    <submittedName>
        <fullName evidence="1">Uncharacterized protein</fullName>
    </submittedName>
</protein>
<accession>A0A9J6GIN4</accession>
<dbReference type="PANTHER" id="PTHR33964">
    <property type="entry name" value="RE45066P-RELATED"/>
    <property type="match status" value="1"/>
</dbReference>
<comment type="caution">
    <text evidence="1">The sequence shown here is derived from an EMBL/GenBank/DDBJ whole genome shotgun (WGS) entry which is preliminary data.</text>
</comment>
<evidence type="ECO:0000313" key="1">
    <source>
        <dbReference type="EMBL" id="KAH9375317.1"/>
    </source>
</evidence>
<gene>
    <name evidence="1" type="ORF">HPB48_018965</name>
</gene>